<dbReference type="PROSITE" id="PS50175">
    <property type="entry name" value="ASP_PROT_RETROV"/>
    <property type="match status" value="1"/>
</dbReference>
<dbReference type="InterPro" id="IPR021109">
    <property type="entry name" value="Peptidase_aspartic_dom_sf"/>
</dbReference>
<dbReference type="Pfam" id="PF13975">
    <property type="entry name" value="gag-asp_proteas"/>
    <property type="match status" value="1"/>
</dbReference>
<evidence type="ECO:0000256" key="1">
    <source>
        <dbReference type="ARBA" id="ARBA00022801"/>
    </source>
</evidence>
<feature type="domain" description="Peptidase A2" evidence="3">
    <location>
        <begin position="319"/>
        <end position="399"/>
    </location>
</feature>
<dbReference type="EMBL" id="JAEPRB010000679">
    <property type="protein sequence ID" value="KAG2213611.1"/>
    <property type="molecule type" value="Genomic_DNA"/>
</dbReference>
<accession>A0A8H7RM14</accession>
<evidence type="ECO:0000313" key="5">
    <source>
        <dbReference type="Proteomes" id="UP000646827"/>
    </source>
</evidence>
<keyword evidence="1" id="KW-0378">Hydrolase</keyword>
<dbReference type="OrthoDB" id="2290034at2759"/>
<dbReference type="AlphaFoldDB" id="A0A8H7RM14"/>
<dbReference type="Gene3D" id="3.10.10.10">
    <property type="entry name" value="HIV Type 1 Reverse Transcriptase, subunit A, domain 1"/>
    <property type="match status" value="1"/>
</dbReference>
<keyword evidence="5" id="KW-1185">Reference proteome</keyword>
<feature type="region of interest" description="Disordered" evidence="2">
    <location>
        <begin position="57"/>
        <end position="76"/>
    </location>
</feature>
<dbReference type="InterPro" id="IPR043502">
    <property type="entry name" value="DNA/RNA_pol_sf"/>
</dbReference>
<proteinExistence type="predicted"/>
<name>A0A8H7RM14_9FUNG</name>
<reference evidence="4 5" key="1">
    <citation type="submission" date="2020-12" db="EMBL/GenBank/DDBJ databases">
        <title>Metabolic potential, ecology and presence of endohyphal bacteria is reflected in genomic diversity of Mucoromycotina.</title>
        <authorList>
            <person name="Muszewska A."/>
            <person name="Okrasinska A."/>
            <person name="Steczkiewicz K."/>
            <person name="Drgas O."/>
            <person name="Orlowska M."/>
            <person name="Perlinska-Lenart U."/>
            <person name="Aleksandrzak-Piekarczyk T."/>
            <person name="Szatraj K."/>
            <person name="Zielenkiewicz U."/>
            <person name="Pilsyk S."/>
            <person name="Malc E."/>
            <person name="Mieczkowski P."/>
            <person name="Kruszewska J.S."/>
            <person name="Biernat P."/>
            <person name="Pawlowska J."/>
        </authorList>
    </citation>
    <scope>NUCLEOTIDE SEQUENCE [LARGE SCALE GENOMIC DNA]</scope>
    <source>
        <strain evidence="4 5">CBS 142.35</strain>
    </source>
</reference>
<dbReference type="GO" id="GO:0006508">
    <property type="term" value="P:proteolysis"/>
    <property type="evidence" value="ECO:0007669"/>
    <property type="project" value="InterPro"/>
</dbReference>
<dbReference type="GO" id="GO:0004190">
    <property type="term" value="F:aspartic-type endopeptidase activity"/>
    <property type="evidence" value="ECO:0007669"/>
    <property type="project" value="InterPro"/>
</dbReference>
<sequence length="761" mass="85906">MNNPPNTLASLRKSVLAIEKNMEMIKHTVGMGQLPQGSQPHPATSWAPHHEPGMIAVHHNASHGSSNRTPRRDVEDDIHERIESYMATAMDRMESKLKEYMVNTYPYQGHLNRRQNANWPTPKEEFACYNLQIITQHHVCIALGFSGQPPVKTGIAAEPNKQENPVNIIQDIYAVGDSANLAKAREAKAAYKLADEEAQAKGEIPPSYQLRATQRFPLILDENENVRSFNIKQALWDTQIHLPLLQLLYYAPTLRQDMIQSLGATSSTSSTRRRQVENSINNNMAHKTPYETQVHIDTTKDIDMRELQAVFCIIDNLQLEALVDGGAHASILPLSVVTALNLEEKLQPTSRLIRFGGGAVENPVRTIEVDLVLSSELKVHHRFIVINNKNTPMILGHDFLYHTKAGVHPFDQDLLFKKQDQYITIPTHWGFGPKSTEIWDTDKQETSSVEGIYAHLVTDNNTNDKTGTKKVVIDEDLVLDGGEVLAVQLQLKSMNQQDQREYLVVETANPEKGDVVLWPSKVSNTGFCMLVIANRGQSRLGIKAGDVVGAVKRMLEVPANPNTNELETVMHNLKELTWYPEMTVPRANTVSIFAEGEKETNYTPLFMNTAAFNTTSDFQINPQLSLKEQQSISQVINKYAECFVTKLSKIGELKIEPYEIQVKPDAIPVKVAPYNIPHKAKQWLKEYLAKLEQLDFIERSSGPWAAGAVLIPSDPEKRKPWRRQVKAVKKIPKLKTHRHQTPIPMWSMIDGRMDKYCISWS</sequence>
<dbReference type="SUPFAM" id="SSF50630">
    <property type="entry name" value="Acid proteases"/>
    <property type="match status" value="1"/>
</dbReference>
<evidence type="ECO:0000256" key="2">
    <source>
        <dbReference type="SAM" id="MobiDB-lite"/>
    </source>
</evidence>
<gene>
    <name evidence="4" type="ORF">INT45_007709</name>
</gene>
<protein>
    <recommendedName>
        <fullName evidence="3">Peptidase A2 domain-containing protein</fullName>
    </recommendedName>
</protein>
<dbReference type="Gene3D" id="2.40.70.10">
    <property type="entry name" value="Acid Proteases"/>
    <property type="match status" value="1"/>
</dbReference>
<dbReference type="CDD" id="cd00303">
    <property type="entry name" value="retropepsin_like"/>
    <property type="match status" value="1"/>
</dbReference>
<comment type="caution">
    <text evidence="4">The sequence shown here is derived from an EMBL/GenBank/DDBJ whole genome shotgun (WGS) entry which is preliminary data.</text>
</comment>
<dbReference type="Proteomes" id="UP000646827">
    <property type="component" value="Unassembled WGS sequence"/>
</dbReference>
<organism evidence="4 5">
    <name type="scientific">Circinella minor</name>
    <dbReference type="NCBI Taxonomy" id="1195481"/>
    <lineage>
        <taxon>Eukaryota</taxon>
        <taxon>Fungi</taxon>
        <taxon>Fungi incertae sedis</taxon>
        <taxon>Mucoromycota</taxon>
        <taxon>Mucoromycotina</taxon>
        <taxon>Mucoromycetes</taxon>
        <taxon>Mucorales</taxon>
        <taxon>Lichtheimiaceae</taxon>
        <taxon>Circinella</taxon>
    </lineage>
</organism>
<evidence type="ECO:0000313" key="4">
    <source>
        <dbReference type="EMBL" id="KAG2213611.1"/>
    </source>
</evidence>
<dbReference type="InterPro" id="IPR001995">
    <property type="entry name" value="Peptidase_A2_cat"/>
</dbReference>
<feature type="region of interest" description="Disordered" evidence="2">
    <location>
        <begin position="31"/>
        <end position="50"/>
    </location>
</feature>
<evidence type="ECO:0000259" key="3">
    <source>
        <dbReference type="PROSITE" id="PS50175"/>
    </source>
</evidence>
<dbReference type="SUPFAM" id="SSF56672">
    <property type="entry name" value="DNA/RNA polymerases"/>
    <property type="match status" value="1"/>
</dbReference>